<dbReference type="SMART" id="SM00220">
    <property type="entry name" value="S_TKc"/>
    <property type="match status" value="1"/>
</dbReference>
<dbReference type="Gene3D" id="3.30.1520.10">
    <property type="entry name" value="Phox-like domain"/>
    <property type="match status" value="1"/>
</dbReference>
<organism evidence="4 5">
    <name type="scientific">Polyplax serrata</name>
    <name type="common">Common mouse louse</name>
    <dbReference type="NCBI Taxonomy" id="468196"/>
    <lineage>
        <taxon>Eukaryota</taxon>
        <taxon>Metazoa</taxon>
        <taxon>Ecdysozoa</taxon>
        <taxon>Arthropoda</taxon>
        <taxon>Hexapoda</taxon>
        <taxon>Insecta</taxon>
        <taxon>Pterygota</taxon>
        <taxon>Neoptera</taxon>
        <taxon>Paraneoptera</taxon>
        <taxon>Psocodea</taxon>
        <taxon>Troctomorpha</taxon>
        <taxon>Phthiraptera</taxon>
        <taxon>Anoplura</taxon>
        <taxon>Polyplacidae</taxon>
        <taxon>Polyplax</taxon>
    </lineage>
</organism>
<feature type="domain" description="PX" evidence="3">
    <location>
        <begin position="1"/>
        <end position="129"/>
    </location>
</feature>
<accession>A0ABR1AK03</accession>
<evidence type="ECO:0000259" key="2">
    <source>
        <dbReference type="PROSITE" id="PS50011"/>
    </source>
</evidence>
<evidence type="ECO:0000259" key="3">
    <source>
        <dbReference type="PROSITE" id="PS50195"/>
    </source>
</evidence>
<dbReference type="Gene3D" id="1.10.510.10">
    <property type="entry name" value="Transferase(Phosphotransferase) domain 1"/>
    <property type="match status" value="1"/>
</dbReference>
<dbReference type="InterPro" id="IPR036871">
    <property type="entry name" value="PX_dom_sf"/>
</dbReference>
<dbReference type="CDD" id="cd06881">
    <property type="entry name" value="PX_SNX15_like"/>
    <property type="match status" value="1"/>
</dbReference>
<proteinExistence type="predicted"/>
<dbReference type="InterPro" id="IPR001683">
    <property type="entry name" value="PX_dom"/>
</dbReference>
<keyword evidence="5" id="KW-1185">Reference proteome</keyword>
<dbReference type="PROSITE" id="PS50011">
    <property type="entry name" value="PROTEIN_KINASE_DOM"/>
    <property type="match status" value="1"/>
</dbReference>
<dbReference type="SUPFAM" id="SSF116846">
    <property type="entry name" value="MIT domain"/>
    <property type="match status" value="1"/>
</dbReference>
<feature type="compositionally biased region" description="Acidic residues" evidence="1">
    <location>
        <begin position="837"/>
        <end position="848"/>
    </location>
</feature>
<dbReference type="InterPro" id="IPR007330">
    <property type="entry name" value="MIT_dom"/>
</dbReference>
<dbReference type="Pfam" id="PF00069">
    <property type="entry name" value="Pkinase"/>
    <property type="match status" value="1"/>
</dbReference>
<dbReference type="PANTHER" id="PTHR15508:SF8">
    <property type="entry name" value="LD24550P"/>
    <property type="match status" value="1"/>
</dbReference>
<name>A0ABR1AK03_POLSC</name>
<dbReference type="PANTHER" id="PTHR15508">
    <property type="entry name" value="RIBOSOMAL PROTEIN S6 KINASE"/>
    <property type="match status" value="1"/>
</dbReference>
<dbReference type="SMART" id="SM00745">
    <property type="entry name" value="MIT"/>
    <property type="match status" value="1"/>
</dbReference>
<dbReference type="Proteomes" id="UP001359485">
    <property type="component" value="Unassembled WGS sequence"/>
</dbReference>
<evidence type="ECO:0000313" key="5">
    <source>
        <dbReference type="Proteomes" id="UP001359485"/>
    </source>
</evidence>
<dbReference type="PROSITE" id="PS50195">
    <property type="entry name" value="PX"/>
    <property type="match status" value="1"/>
</dbReference>
<evidence type="ECO:0008006" key="6">
    <source>
        <dbReference type="Google" id="ProtNLM"/>
    </source>
</evidence>
<dbReference type="InterPro" id="IPR011009">
    <property type="entry name" value="Kinase-like_dom_sf"/>
</dbReference>
<feature type="region of interest" description="Disordered" evidence="1">
    <location>
        <begin position="834"/>
        <end position="861"/>
    </location>
</feature>
<gene>
    <name evidence="4" type="ORF">RUM44_001412</name>
</gene>
<dbReference type="Gene3D" id="1.20.58.80">
    <property type="entry name" value="Phosphotransferase system, lactose/cellobiose-type IIA subunit"/>
    <property type="match status" value="1"/>
</dbReference>
<dbReference type="Pfam" id="PF04212">
    <property type="entry name" value="MIT"/>
    <property type="match status" value="1"/>
</dbReference>
<dbReference type="SUPFAM" id="SSF56112">
    <property type="entry name" value="Protein kinase-like (PK-like)"/>
    <property type="match status" value="1"/>
</dbReference>
<dbReference type="SUPFAM" id="SSF64268">
    <property type="entry name" value="PX domain"/>
    <property type="match status" value="1"/>
</dbReference>
<dbReference type="InterPro" id="IPR036181">
    <property type="entry name" value="MIT_dom_sf"/>
</dbReference>
<dbReference type="CDD" id="cd02677">
    <property type="entry name" value="MIT_SNX15"/>
    <property type="match status" value="1"/>
</dbReference>
<dbReference type="Pfam" id="PF00787">
    <property type="entry name" value="PX"/>
    <property type="match status" value="1"/>
</dbReference>
<feature type="domain" description="Protein kinase" evidence="2">
    <location>
        <begin position="355"/>
        <end position="795"/>
    </location>
</feature>
<dbReference type="InterPro" id="IPR051866">
    <property type="entry name" value="Intracell_Sig-Traffick_Protein"/>
</dbReference>
<sequence>MAIARSDNWVRRFEVTDPRKHKNGFTIYKVTSVVFPRSAPEAFTKVTVWKRYNDFKKLYKSLKSYHKQLKISENFPQLCKGKFFKRFEESIIKDRICFALELLNFVGRYQSLFTSEPFLHFFNSGYQVTEDFDGTWGINENGNNLESNDTTAERNLLDAEVWDSKSSSESTSVVFDGSDEGSFQVVCTPDSLSPAHSTTEMLSTKEEIGLTNSSVEPDAFSAESCTADKLTDSLFTRENNHPCDAIILQESRDTESWQRSSDIVGDHEDYLVQAAYRIGQAQKLEIEGKFEAAFSFYKAAVGCLLNAVQDEDDPVRRQVIAEKANQYLQRAENIYGLHKAVDSVVGPKKIADPVEELKLYKVLGVLDSVMLVMDTTDQKYYVIKVLQKSPCPLNSKKTIIPYNVPYMVKLHKYFENENSIFLVLQYARGGKLWDQLNYQFNSRRETQGSDSLSCSSNNCQLDVRVACRNGAEGCLDEEQGTCVKATNGCTDKQDEHCETKQMMSPPVIKTFCPEENEIEPTVIGDPEVLNLLENSQKLLNSVTKTLEISEKITSNVNMDLLDIETVFDLNCKLVNTKKSDRNSSGTKGRKKRSKSAALKSKLEKCYSSEDLTESRPRTASSSIDRRSEWSRLAADLPPRISESLVQNWAAEILVALETLHRYGVICRDLRPANILLDGSGNVLLTYQAHWTGVDSLVSEEAIAGFYAAPENLSIFPITPAVDWWSFGALLHELLTGKSLFSCYPEGILGHTILTFPEFLSSEACSLLTELLKYEPLERLGSSVNGAEDVKCHPFFNSVDWQCIYDNCLIGRNFLVDVHSVEGGQQLARRRLTAVEEEKVEEEEEEQEVEEYKKKVRNPPTY</sequence>
<dbReference type="Gene3D" id="3.30.200.20">
    <property type="entry name" value="Phosphorylase Kinase, domain 1"/>
    <property type="match status" value="1"/>
</dbReference>
<dbReference type="InterPro" id="IPR000719">
    <property type="entry name" value="Prot_kinase_dom"/>
</dbReference>
<dbReference type="EMBL" id="JAWJWF010000047">
    <property type="protein sequence ID" value="KAK6621605.1"/>
    <property type="molecule type" value="Genomic_DNA"/>
</dbReference>
<protein>
    <recommendedName>
        <fullName evidence="6">Ribosomal protein S6 kinase delta-1</fullName>
    </recommendedName>
</protein>
<evidence type="ECO:0000256" key="1">
    <source>
        <dbReference type="SAM" id="MobiDB-lite"/>
    </source>
</evidence>
<evidence type="ECO:0000313" key="4">
    <source>
        <dbReference type="EMBL" id="KAK6621605.1"/>
    </source>
</evidence>
<feature type="region of interest" description="Disordered" evidence="1">
    <location>
        <begin position="578"/>
        <end position="599"/>
    </location>
</feature>
<comment type="caution">
    <text evidence="4">The sequence shown here is derived from an EMBL/GenBank/DDBJ whole genome shotgun (WGS) entry which is preliminary data.</text>
</comment>
<reference evidence="4 5" key="1">
    <citation type="submission" date="2023-09" db="EMBL/GenBank/DDBJ databases">
        <title>Genomes of two closely related lineages of the louse Polyplax serrata with different host specificities.</title>
        <authorList>
            <person name="Martinu J."/>
            <person name="Tarabai H."/>
            <person name="Stefka J."/>
            <person name="Hypsa V."/>
        </authorList>
    </citation>
    <scope>NUCLEOTIDE SEQUENCE [LARGE SCALE GENOMIC DNA]</scope>
    <source>
        <strain evidence="4">98ZLc_SE</strain>
    </source>
</reference>